<evidence type="ECO:0000313" key="2">
    <source>
        <dbReference type="Proteomes" id="UP000092443"/>
    </source>
</evidence>
<dbReference type="GO" id="GO:0003676">
    <property type="term" value="F:nucleic acid binding"/>
    <property type="evidence" value="ECO:0007669"/>
    <property type="project" value="InterPro"/>
</dbReference>
<gene>
    <name evidence="3" type="primary">LOC119637741</name>
</gene>
<dbReference type="AlphaFoldDB" id="A0A9C5YZ59"/>
<name>A0A9C5YZ59_9MUSC</name>
<evidence type="ECO:0000313" key="3">
    <source>
        <dbReference type="RefSeq" id="XP_037889888.1"/>
    </source>
</evidence>
<feature type="region of interest" description="Disordered" evidence="1">
    <location>
        <begin position="297"/>
        <end position="318"/>
    </location>
</feature>
<protein>
    <submittedName>
        <fullName evidence="3">Uncharacterized protein LOC119637741</fullName>
    </submittedName>
</protein>
<evidence type="ECO:0000256" key="1">
    <source>
        <dbReference type="SAM" id="MobiDB-lite"/>
    </source>
</evidence>
<feature type="compositionally biased region" description="Basic residues" evidence="1">
    <location>
        <begin position="1"/>
        <end position="13"/>
    </location>
</feature>
<proteinExistence type="predicted"/>
<reference evidence="3" key="1">
    <citation type="submission" date="2025-08" db="UniProtKB">
        <authorList>
            <consortium name="RefSeq"/>
        </authorList>
    </citation>
    <scope>IDENTIFICATION</scope>
    <source>
        <tissue evidence="3">Whole body pupa</tissue>
    </source>
</reference>
<sequence>MINKKSTKSLIKKPRIDNDYDNLDGANNKAEIRNHFHNSQETVEDEVEVNGTNSSTDDDECFVGKNDADTDSHENLQEKKTKAQIREMLLEKYKQRYGMQLFVRFPHKIPATDEELQVKVKELSPLIIKAHKPRQKYANFCLVDFKNKEDRDFAFKAFQKSIKCGQLNKYVVAIPHTESMEFINKLTDRKIQSNERKKAKCRLNKATKKSQEKKFTSTVILTNLPNTVTTAQLRKVFPNAVDIKVNTSIAKLKNSDKVAAITLPSTIDARKIVKQTIFLSGVKLQIRFDTYKGKKKLNKEGKREKKMLSQPKLCGKNV</sequence>
<feature type="region of interest" description="Disordered" evidence="1">
    <location>
        <begin position="46"/>
        <end position="74"/>
    </location>
</feature>
<dbReference type="Proteomes" id="UP000092443">
    <property type="component" value="Unplaced"/>
</dbReference>
<dbReference type="SUPFAM" id="SSF54928">
    <property type="entry name" value="RNA-binding domain, RBD"/>
    <property type="match status" value="1"/>
</dbReference>
<organism evidence="2 3">
    <name type="scientific">Glossina fuscipes</name>
    <dbReference type="NCBI Taxonomy" id="7396"/>
    <lineage>
        <taxon>Eukaryota</taxon>
        <taxon>Metazoa</taxon>
        <taxon>Ecdysozoa</taxon>
        <taxon>Arthropoda</taxon>
        <taxon>Hexapoda</taxon>
        <taxon>Insecta</taxon>
        <taxon>Pterygota</taxon>
        <taxon>Neoptera</taxon>
        <taxon>Endopterygota</taxon>
        <taxon>Diptera</taxon>
        <taxon>Brachycera</taxon>
        <taxon>Muscomorpha</taxon>
        <taxon>Hippoboscoidea</taxon>
        <taxon>Glossinidae</taxon>
        <taxon>Glossina</taxon>
    </lineage>
</organism>
<accession>A0A9C5YZ59</accession>
<feature type="compositionally biased region" description="Basic and acidic residues" evidence="1">
    <location>
        <begin position="298"/>
        <end position="307"/>
    </location>
</feature>
<dbReference type="GeneID" id="119637741"/>
<dbReference type="RefSeq" id="XP_037889888.1">
    <property type="nucleotide sequence ID" value="XM_038033960.1"/>
</dbReference>
<feature type="region of interest" description="Disordered" evidence="1">
    <location>
        <begin position="1"/>
        <end position="22"/>
    </location>
</feature>
<dbReference type="Gene3D" id="3.30.70.330">
    <property type="match status" value="1"/>
</dbReference>
<keyword evidence="2" id="KW-1185">Reference proteome</keyword>
<dbReference type="InterPro" id="IPR012677">
    <property type="entry name" value="Nucleotide-bd_a/b_plait_sf"/>
</dbReference>
<dbReference type="KEGG" id="gfs:119637741"/>
<dbReference type="InterPro" id="IPR035979">
    <property type="entry name" value="RBD_domain_sf"/>
</dbReference>